<evidence type="ECO:0000313" key="4">
    <source>
        <dbReference type="EMBL" id="PWH05255.1"/>
    </source>
</evidence>
<dbReference type="InterPro" id="IPR012338">
    <property type="entry name" value="Beta-lactam/transpept-like"/>
</dbReference>
<dbReference type="AlphaFoldDB" id="A0A2U2RHK6"/>
<dbReference type="PANTHER" id="PTHR43283">
    <property type="entry name" value="BETA-LACTAMASE-RELATED"/>
    <property type="match status" value="1"/>
</dbReference>
<dbReference type="EMBL" id="QFKX01000006">
    <property type="protein sequence ID" value="PWH05255.1"/>
    <property type="molecule type" value="Genomic_DNA"/>
</dbReference>
<keyword evidence="5" id="KW-1185">Reference proteome</keyword>
<protein>
    <recommendedName>
        <fullName evidence="3">Beta-lactamase-related domain-containing protein</fullName>
    </recommendedName>
</protein>
<keyword evidence="1" id="KW-0378">Hydrolase</keyword>
<dbReference type="RefSeq" id="WP_109276717.1">
    <property type="nucleotide sequence ID" value="NZ_QFKX01000006.1"/>
</dbReference>
<proteinExistence type="predicted"/>
<reference evidence="4 5" key="1">
    <citation type="submission" date="2018-05" db="EMBL/GenBank/DDBJ databases">
        <title>Brachybacterium sp. M1HQ-2T, whole genome shotgun sequence.</title>
        <authorList>
            <person name="Tuo L."/>
        </authorList>
    </citation>
    <scope>NUCLEOTIDE SEQUENCE [LARGE SCALE GENOMIC DNA]</scope>
    <source>
        <strain evidence="4 5">M1HQ-2</strain>
    </source>
</reference>
<feature type="region of interest" description="Disordered" evidence="2">
    <location>
        <begin position="37"/>
        <end position="65"/>
    </location>
</feature>
<dbReference type="OrthoDB" id="9809635at2"/>
<dbReference type="SUPFAM" id="SSF56601">
    <property type="entry name" value="beta-lactamase/transpeptidase-like"/>
    <property type="match status" value="1"/>
</dbReference>
<comment type="caution">
    <text evidence="4">The sequence shown here is derived from an EMBL/GenBank/DDBJ whole genome shotgun (WGS) entry which is preliminary data.</text>
</comment>
<dbReference type="InterPro" id="IPR050789">
    <property type="entry name" value="Diverse_Enzym_Activities"/>
</dbReference>
<accession>A0A2U2RHK6</accession>
<name>A0A2U2RHK6_9MICO</name>
<dbReference type="GO" id="GO:0016787">
    <property type="term" value="F:hydrolase activity"/>
    <property type="evidence" value="ECO:0007669"/>
    <property type="project" value="UniProtKB-KW"/>
</dbReference>
<dbReference type="Proteomes" id="UP000245590">
    <property type="component" value="Unassembled WGS sequence"/>
</dbReference>
<evidence type="ECO:0000256" key="2">
    <source>
        <dbReference type="SAM" id="MobiDB-lite"/>
    </source>
</evidence>
<organism evidence="4 5">
    <name type="scientific">Brachybacterium endophyticum</name>
    <dbReference type="NCBI Taxonomy" id="2182385"/>
    <lineage>
        <taxon>Bacteria</taxon>
        <taxon>Bacillati</taxon>
        <taxon>Actinomycetota</taxon>
        <taxon>Actinomycetes</taxon>
        <taxon>Micrococcales</taxon>
        <taxon>Dermabacteraceae</taxon>
        <taxon>Brachybacterium</taxon>
    </lineage>
</organism>
<dbReference type="InterPro" id="IPR001466">
    <property type="entry name" value="Beta-lactam-related"/>
</dbReference>
<dbReference type="Pfam" id="PF00144">
    <property type="entry name" value="Beta-lactamase"/>
    <property type="match status" value="1"/>
</dbReference>
<evidence type="ECO:0000313" key="5">
    <source>
        <dbReference type="Proteomes" id="UP000245590"/>
    </source>
</evidence>
<evidence type="ECO:0000256" key="1">
    <source>
        <dbReference type="ARBA" id="ARBA00022801"/>
    </source>
</evidence>
<dbReference type="Gene3D" id="3.40.710.10">
    <property type="entry name" value="DD-peptidase/beta-lactamase superfamily"/>
    <property type="match status" value="1"/>
</dbReference>
<gene>
    <name evidence="4" type="ORF">DEO23_14360</name>
</gene>
<dbReference type="PANTHER" id="PTHR43283:SF11">
    <property type="entry name" value="BETA-LACTAMASE-RELATED DOMAIN-CONTAINING PROTEIN"/>
    <property type="match status" value="1"/>
</dbReference>
<sequence>MTTTATELGTLVDGLLERARTGGIEGAGAVAAAIDRPGSEPITRSGGRTVSFAEDGTALPDDSGPDVDRSVTDVYASSLFDMASVTKVVTALTAATFLDEGALGLGDLAIDHLGPRLVPDARITVRHLLTHTAGLPPTMPLWRIQGTREERLAEVGGAALHAAPGTTHAYSCIGFILLGEILTRLGGEDLPQLARRRVLAPAGAATATWWPDAAARSRTVATEYAEDPPRGLVRGEVHDETAWVLEGVGNAGLFATLEDALAIARVLAGRAPGPVLSQGLRAEMARDQLTASVTTDAPWRQGLGVRIGQELPDGSVQTTVVGHPGFTGTALWADPAEGTVAVLLTNRVHPRRDRFEVLEARREIARQAFARAGTA</sequence>
<feature type="domain" description="Beta-lactamase-related" evidence="3">
    <location>
        <begin position="73"/>
        <end position="365"/>
    </location>
</feature>
<evidence type="ECO:0000259" key="3">
    <source>
        <dbReference type="Pfam" id="PF00144"/>
    </source>
</evidence>